<dbReference type="RefSeq" id="WP_250579384.1">
    <property type="nucleotide sequence ID" value="NZ_JAMLJN010000001.1"/>
</dbReference>
<gene>
    <name evidence="1" type="ORF">NAT47_00430</name>
</gene>
<proteinExistence type="predicted"/>
<evidence type="ECO:0000313" key="2">
    <source>
        <dbReference type="Proteomes" id="UP001203342"/>
    </source>
</evidence>
<dbReference type="Proteomes" id="UP001203342">
    <property type="component" value="Unassembled WGS sequence"/>
</dbReference>
<dbReference type="EMBL" id="JAMLJN010000001">
    <property type="protein sequence ID" value="MCL9768877.1"/>
    <property type="molecule type" value="Genomic_DNA"/>
</dbReference>
<evidence type="ECO:0000313" key="1">
    <source>
        <dbReference type="EMBL" id="MCL9768877.1"/>
    </source>
</evidence>
<reference evidence="1 2" key="1">
    <citation type="submission" date="2022-05" db="EMBL/GenBank/DDBJ databases">
        <title>Flavobacterium sp., isolated from activated sludge.</title>
        <authorList>
            <person name="Ran Q."/>
        </authorList>
    </citation>
    <scope>NUCLEOTIDE SEQUENCE [LARGE SCALE GENOMIC DNA]</scope>
    <source>
        <strain evidence="1 2">HXWNR69</strain>
    </source>
</reference>
<sequence>MSTYCANEYFIFSFNNKTFEKMDSYSGKVINGYSKITDTNYEDNGYYYELRSSDFVLNEYGVDAFKETTIYYHKILYERRGGDLLYIFEYDYNNGINKGKFYFTEKGYNLYCK</sequence>
<protein>
    <submittedName>
        <fullName evidence="1">Uncharacterized protein</fullName>
    </submittedName>
</protein>
<organism evidence="1 2">
    <name type="scientific">Flavobacterium fragile</name>
    <dbReference type="NCBI Taxonomy" id="2949085"/>
    <lineage>
        <taxon>Bacteria</taxon>
        <taxon>Pseudomonadati</taxon>
        <taxon>Bacteroidota</taxon>
        <taxon>Flavobacteriia</taxon>
        <taxon>Flavobacteriales</taxon>
        <taxon>Flavobacteriaceae</taxon>
        <taxon>Flavobacterium</taxon>
    </lineage>
</organism>
<name>A0ABT0TD34_9FLAO</name>
<accession>A0ABT0TD34</accession>
<keyword evidence="2" id="KW-1185">Reference proteome</keyword>
<comment type="caution">
    <text evidence="1">The sequence shown here is derived from an EMBL/GenBank/DDBJ whole genome shotgun (WGS) entry which is preliminary data.</text>
</comment>